<dbReference type="RefSeq" id="WP_193721007.1">
    <property type="nucleotide sequence ID" value="NZ_JACSPN010000025.1"/>
</dbReference>
<evidence type="ECO:0000256" key="2">
    <source>
        <dbReference type="SAM" id="Phobius"/>
    </source>
</evidence>
<keyword evidence="5" id="KW-1185">Reference proteome</keyword>
<reference evidence="4 5" key="1">
    <citation type="submission" date="2020-08" db="EMBL/GenBank/DDBJ databases">
        <title>A Genomic Blueprint of the Chicken Gut Microbiome.</title>
        <authorList>
            <person name="Gilroy R."/>
            <person name="Ravi A."/>
            <person name="Getino M."/>
            <person name="Pursley I."/>
            <person name="Horton D.L."/>
            <person name="Alikhan N.-F."/>
            <person name="Baker D."/>
            <person name="Gharbi K."/>
            <person name="Hall N."/>
            <person name="Watson M."/>
            <person name="Adriaenssens E.M."/>
            <person name="Foster-Nyarko E."/>
            <person name="Jarju S."/>
            <person name="Secka A."/>
            <person name="Antonio M."/>
            <person name="Oren A."/>
            <person name="Chaudhuri R."/>
            <person name="La Ragione R.M."/>
            <person name="Hildebrand F."/>
            <person name="Pallen M.J."/>
        </authorList>
    </citation>
    <scope>NUCLEOTIDE SEQUENCE [LARGE SCALE GENOMIC DNA]</scope>
    <source>
        <strain evidence="4 5">Sa1BUA8</strain>
    </source>
</reference>
<feature type="compositionally biased region" description="Low complexity" evidence="1">
    <location>
        <begin position="2091"/>
        <end position="2103"/>
    </location>
</feature>
<feature type="region of interest" description="Disordered" evidence="1">
    <location>
        <begin position="2091"/>
        <end position="2149"/>
    </location>
</feature>
<evidence type="ECO:0000259" key="3">
    <source>
        <dbReference type="Pfam" id="PF19407"/>
    </source>
</evidence>
<feature type="compositionally biased region" description="Polar residues" evidence="1">
    <location>
        <begin position="1688"/>
        <end position="1704"/>
    </location>
</feature>
<dbReference type="InterPro" id="IPR046022">
    <property type="entry name" value="DUF5979"/>
</dbReference>
<proteinExistence type="predicted"/>
<dbReference type="Proteomes" id="UP000822993">
    <property type="component" value="Unassembled WGS sequence"/>
</dbReference>
<feature type="domain" description="DUF5979" evidence="3">
    <location>
        <begin position="1617"/>
        <end position="1740"/>
    </location>
</feature>
<evidence type="ECO:0000313" key="5">
    <source>
        <dbReference type="Proteomes" id="UP000822993"/>
    </source>
</evidence>
<dbReference type="EMBL" id="JACSPN010000025">
    <property type="protein sequence ID" value="MBE7701791.1"/>
    <property type="molecule type" value="Genomic_DNA"/>
</dbReference>
<evidence type="ECO:0000313" key="4">
    <source>
        <dbReference type="EMBL" id="MBE7701791.1"/>
    </source>
</evidence>
<keyword evidence="2" id="KW-1133">Transmembrane helix</keyword>
<accession>A0A9D5UD36</accession>
<feature type="domain" description="DUF5979" evidence="3">
    <location>
        <begin position="1512"/>
        <end position="1613"/>
    </location>
</feature>
<dbReference type="Gene3D" id="2.60.40.1140">
    <property type="entry name" value="Collagen-binding surface protein Cna, B-type domain"/>
    <property type="match status" value="3"/>
</dbReference>
<feature type="domain" description="DUF5979" evidence="3">
    <location>
        <begin position="1952"/>
        <end position="2053"/>
    </location>
</feature>
<feature type="compositionally biased region" description="Gly residues" evidence="1">
    <location>
        <begin position="2136"/>
        <end position="2147"/>
    </location>
</feature>
<feature type="region of interest" description="Disordered" evidence="1">
    <location>
        <begin position="1688"/>
        <end position="1711"/>
    </location>
</feature>
<feature type="region of interest" description="Disordered" evidence="1">
    <location>
        <begin position="625"/>
        <end position="645"/>
    </location>
</feature>
<name>A0A9D5UD36_9CELL</name>
<sequence length="2185" mass="221674">MTFPQDADQAQAFVWDGSAWVAGPVGAQPTLPAGIDLEDVRGVRVEFTSSTGAHLPAGTTATVPLELVQRPSVSTLTDPLTVTNTATSSVRLGAANATSAPASDTHEILPANLSATAGKTFSPDHVRAGEPSTVTLTGTNSGTAVTSLSIAEPGPGAATNPFTDGLTFTGFGSDGAGADVVWPTGATSAGVTFTYADGSTRTLTATGPDTLPQPPAGKTVTGFVVEYTGAIVAGAQATVPFTVDTDPDQSIEEHARHNEILVTVVDGPDSGTATAAHALTSYVDRLAVDVTKRISPAEILAHPGEIATVQLPTQIKPFPASTTDATHLVVQDPRVLPASPSPDPWWNAFDARSIAQTAVPAGATLTIRYWDGSGWVVLPGGANLAGPQIVNLPIPDALKDDVHGLQFDFANPAGFPPGTSVQPNFSAELRATQRDGAPLQNLAQTIENCASASATDGAVSGSADVAPPCPAITLIPVTPGTGDLVEKEFLEPVPGAGKTVVARSGDRVDARLHWSTGGYSGLDEVAISDVADPQTTNVADSVFDAFDLVAVRPVTPATDPLIAYDAVARVELWDGTRWARAANDPCAAGSACDGTFPGVTLTAQERASTQAVRLVVVESTTRGARLAGDPTLPQPGDGVARSTGNGRTIDLTFQVRDTRRSDGTPALGSSSGVVYNQAAAGDVLNSARVSGVVAGSQVVTDTDVDVVTIVDVPLNVDVTKSWTGGPLGIPVAGTPRDDYPSARVRVEATNATAAKVDRLTVTEPGTTDPADDPFDVFDLKDVVTLTVPAGATSTTVTLVREDGSTTTHTRAEALALSATDLADVVGVTVDHEGRIAAGATTVLVLDLRLRPDTRGTADPVTVAASPVRNLARASVADLGGNATGADPTADDDATMTLVPQGLELVVTKKFTPGVLTEPRTGPVTMTLTGTPGGASRALRMVLTDDEPQFWNQYSFTGFAPTFGLTAPIDRVQVDALVGATFTADEVGISTAGGRWVTGSPTTAAGVRLPDGVSPAQVQGLRFTFTRADGKIWENPATPTQSAPVLVERRTDLLTGGPVLSDMAGNAPAPGERTPGTASNSVRGLVQGAELVAGFPISASDEAEASILYQHLPNAVKVVKKANGSVAGGSQVPGRAFPYTLEVTNTGRVAIVDPVVTDRLPSDADGAQLVFDPVAHPGGAGAFAYSLAGAAPKPASGPAMPSAPADVTVDLQGDVEELRFTFPQGSVLEVGQTYTITVRLMLRPGLPGGTAVVNTVGVTGERPWDQCSPALDPATGECRTSTTVTSVKAGTLRSEKLVRAEDDELGAFASTGGATCVPDADGFHSYPCVPVTKPASSEVWRLHYTNTGNLPMDRLRVIDKLPAPGDTGAVNPLPRGSQWRPLLEGRAELAHAPQGATMARYYTFDATPCVDGTSCAPGRWTAFTGSEGPEILDRVTGVMTEVAFTDQDLLAPLAEVKIDLWTTTPAVSPTTGPDTIAWNSVAGTARTVDGANRQWIAATEGNRVGVALATGPVSVVKEVTGDGDRFAPGSFPVRLVCRSGVGTRLEQEVPLGARGDLTLVAGVPQTVADVPWGSECTVEEDDAATAPTDFDATTVTVGRDDQAPPVVIATNRYDQASLRIAKTVDSAAVDQDGTPVAYGPFTMTVQCTFLGAPVHADGFGPGKPMVVSVDAGAQVELTGLPARAECTVTETGTAGSPSGSVTVTQGADAPVTSPGTTATLTLLPDDGGEPASTVTVTNSFEVGEVVLTKVVDGAGAGFGTGPFTLALTCTLDDPSGTRVVYSGTVVVGGDQPLEATVGNLASGAVCAVSEPGDGGATTTTVSPDVTVTTGSPAHLTVTNTFEVGDLVVTKDVVGDGAELYGAGPFEVTLQCTLAGTPITVPGGAARAVSPDGPATYLGLPVGAECDVTETRTGGATTTVVGGDDETAAGGAVVVTAGTPVEVTVTNTFDVGEVRVVKRLSGSGAAQHEDDEFTFLLVCTRDVDGTAVPVAVPDGPTRTASAASDWVAVFTDLPVGATCTVTETTVGGADEVRVVVDGRTTVTDPAAGDPTSVEFRLPSGPDVCLPVEVVNTWGLSGALGGTAGGPLGGTAGTAGTTTLASRTASPFGTPQVGLSNDAGCATTPPGGLTPPDEEPAPGDGGSSAGGTTPGVGTLPLTGVNVGQAALLASLLVATGYVLVRGARTRRS</sequence>
<feature type="region of interest" description="Disordered" evidence="1">
    <location>
        <begin position="1056"/>
        <end position="1078"/>
    </location>
</feature>
<evidence type="ECO:0000256" key="1">
    <source>
        <dbReference type="SAM" id="MobiDB-lite"/>
    </source>
</evidence>
<feature type="domain" description="DUF5979" evidence="3">
    <location>
        <begin position="1845"/>
        <end position="1948"/>
    </location>
</feature>
<feature type="transmembrane region" description="Helical" evidence="2">
    <location>
        <begin position="2159"/>
        <end position="2177"/>
    </location>
</feature>
<dbReference type="Pfam" id="PF19407">
    <property type="entry name" value="DUF5979"/>
    <property type="match status" value="5"/>
</dbReference>
<protein>
    <recommendedName>
        <fullName evidence="3">DUF5979 domain-containing protein</fullName>
    </recommendedName>
</protein>
<comment type="caution">
    <text evidence="4">The sequence shown here is derived from an EMBL/GenBank/DDBJ whole genome shotgun (WGS) entry which is preliminary data.</text>
</comment>
<organism evidence="4 5">
    <name type="scientific">Oerskovia douganii</name>
    <dbReference type="NCBI Taxonomy" id="2762210"/>
    <lineage>
        <taxon>Bacteria</taxon>
        <taxon>Bacillati</taxon>
        <taxon>Actinomycetota</taxon>
        <taxon>Actinomycetes</taxon>
        <taxon>Micrococcales</taxon>
        <taxon>Cellulomonadaceae</taxon>
        <taxon>Oerskovia</taxon>
    </lineage>
</organism>
<keyword evidence="2" id="KW-0472">Membrane</keyword>
<keyword evidence="2" id="KW-0812">Transmembrane</keyword>
<feature type="domain" description="DUF5979" evidence="3">
    <location>
        <begin position="1744"/>
        <end position="1841"/>
    </location>
</feature>
<gene>
    <name evidence="4" type="ORF">H9623_15970</name>
</gene>